<sequence>MYEELIEQTEKAIDLSMNWAKRGWKVTFGPRQTNVSSLEEAEELDKTFVYRDEAVNYWKQARLTGYDAGISGQKALEALKNEDLKNAEDHLYFCQYIEKPFAESSKTWGALHSAVKEKISNGG</sequence>
<accession>A0A381QCS2</accession>
<dbReference type="AlphaFoldDB" id="A0A381QCS2"/>
<reference evidence="1" key="1">
    <citation type="submission" date="2018-05" db="EMBL/GenBank/DDBJ databases">
        <authorList>
            <person name="Lanie J.A."/>
            <person name="Ng W.-L."/>
            <person name="Kazmierczak K.M."/>
            <person name="Andrzejewski T.M."/>
            <person name="Davidsen T.M."/>
            <person name="Wayne K.J."/>
            <person name="Tettelin H."/>
            <person name="Glass J.I."/>
            <person name="Rusch D."/>
            <person name="Podicherti R."/>
            <person name="Tsui H.-C.T."/>
            <person name="Winkler M.E."/>
        </authorList>
    </citation>
    <scope>NUCLEOTIDE SEQUENCE</scope>
</reference>
<dbReference type="EMBL" id="UINC01001246">
    <property type="protein sequence ID" value="SUZ75453.1"/>
    <property type="molecule type" value="Genomic_DNA"/>
</dbReference>
<evidence type="ECO:0000313" key="1">
    <source>
        <dbReference type="EMBL" id="SUZ75453.1"/>
    </source>
</evidence>
<proteinExistence type="predicted"/>
<protein>
    <submittedName>
        <fullName evidence="1">Uncharacterized protein</fullName>
    </submittedName>
</protein>
<name>A0A381QCS2_9ZZZZ</name>
<gene>
    <name evidence="1" type="ORF">METZ01_LOCUS28307</name>
</gene>
<organism evidence="1">
    <name type="scientific">marine metagenome</name>
    <dbReference type="NCBI Taxonomy" id="408172"/>
    <lineage>
        <taxon>unclassified sequences</taxon>
        <taxon>metagenomes</taxon>
        <taxon>ecological metagenomes</taxon>
    </lineage>
</organism>